<evidence type="ECO:0000256" key="1">
    <source>
        <dbReference type="SAM" id="MobiDB-lite"/>
    </source>
</evidence>
<geneLocation type="chloroplast" evidence="3"/>
<dbReference type="EMBL" id="HM222967">
    <property type="protein sequence ID" value="ADJ66530.1"/>
    <property type="molecule type" value="Genomic_DNA"/>
</dbReference>
<dbReference type="InterPro" id="IPR009000">
    <property type="entry name" value="Transl_B-barrel_sf"/>
</dbReference>
<dbReference type="GO" id="GO:0003735">
    <property type="term" value="F:structural constituent of ribosome"/>
    <property type="evidence" value="ECO:0007669"/>
    <property type="project" value="InterPro"/>
</dbReference>
<keyword evidence="2" id="KW-0812">Transmembrane</keyword>
<dbReference type="SUPFAM" id="SSF50447">
    <property type="entry name" value="Translation proteins"/>
    <property type="match status" value="1"/>
</dbReference>
<reference evidence="3" key="2">
    <citation type="submission" date="2013-03" db="EMBL/GenBank/DDBJ databases">
        <title>Split photosystem protein, linear topology, and growth of structural complexity in the recombination-driven plastid genome of Chromera velia.</title>
        <authorList>
            <person name="Janouskovec J."/>
            <person name="Sobotka R."/>
            <person name="Lai D.-H."/>
            <person name="Flegontov P."/>
            <person name="Konik P."/>
            <person name="Komenda J."/>
            <person name="Ali S."/>
            <person name="Prasil O."/>
            <person name="Pain A."/>
            <person name="Obornik M."/>
            <person name="Lukes J."/>
            <person name="Keeling P.J."/>
        </authorList>
    </citation>
    <scope>NUCLEOTIDE SEQUENCE</scope>
    <source>
        <strain evidence="3">CCMP2878</strain>
    </source>
</reference>
<keyword evidence="3" id="KW-0934">Plastid</keyword>
<accession>D9IXK2</accession>
<feature type="region of interest" description="Disordered" evidence="1">
    <location>
        <begin position="120"/>
        <end position="152"/>
    </location>
</feature>
<dbReference type="PANTHER" id="PTHR11229:SF16">
    <property type="entry name" value="LARGE RIBOSOMAL SUBUNIT PROTEIN UL3C"/>
    <property type="match status" value="1"/>
</dbReference>
<evidence type="ECO:0000256" key="2">
    <source>
        <dbReference type="SAM" id="Phobius"/>
    </source>
</evidence>
<dbReference type="GeneID" id="9480925"/>
<dbReference type="GO" id="GO:0005840">
    <property type="term" value="C:ribosome"/>
    <property type="evidence" value="ECO:0007669"/>
    <property type="project" value="UniProtKB-KW"/>
</dbReference>
<organism evidence="3">
    <name type="scientific">Chromera velia</name>
    <dbReference type="NCBI Taxonomy" id="505693"/>
    <lineage>
        <taxon>Eukaryota</taxon>
        <taxon>Sar</taxon>
        <taxon>Alveolata</taxon>
        <taxon>Colpodellida</taxon>
        <taxon>Chromeraceae</taxon>
        <taxon>Chromera</taxon>
    </lineage>
</organism>
<sequence length="193" mass="21784">MKLYGTKLGSNQFYHKTFGVRSSLVAFYLSVVVYSWTSSLTRTLWCGKTINTKTFYKKAGFFDRFGYVTKALCSLEWIPLSGELVDTKSLKYWEQFKIQTSAKQKGFLGVVARYKFTKGPKTHGSSHHAAPGSIGAGTSPGRVLPGKKLPGRRPLAKRNYMINTYRLLSVQQNKVEVPGTLPGRRKKILHCYF</sequence>
<dbReference type="Gene3D" id="4.10.960.10">
    <property type="entry name" value="Ribosomal protein L3, domain 3"/>
    <property type="match status" value="1"/>
</dbReference>
<dbReference type="PANTHER" id="PTHR11229">
    <property type="entry name" value="50S RIBOSOMAL PROTEIN L3"/>
    <property type="match status" value="1"/>
</dbReference>
<keyword evidence="3" id="KW-0687">Ribonucleoprotein</keyword>
<dbReference type="GO" id="GO:0006412">
    <property type="term" value="P:translation"/>
    <property type="evidence" value="ECO:0007669"/>
    <property type="project" value="InterPro"/>
</dbReference>
<gene>
    <name evidence="3" type="primary">rpl3</name>
</gene>
<dbReference type="InterPro" id="IPR044892">
    <property type="entry name" value="Ribosomal_L3_dom_3_arc_sf"/>
</dbReference>
<protein>
    <submittedName>
        <fullName evidence="3">Ribosomal protein L3</fullName>
    </submittedName>
</protein>
<name>D9IXK2_9ALVE</name>
<keyword evidence="3" id="KW-0150">Chloroplast</keyword>
<dbReference type="RefSeq" id="YP_003795288.1">
    <property type="nucleotide sequence ID" value="NC_014340.2"/>
</dbReference>
<keyword evidence="3" id="KW-0689">Ribosomal protein</keyword>
<evidence type="ECO:0000313" key="3">
    <source>
        <dbReference type="EMBL" id="ADJ66530.1"/>
    </source>
</evidence>
<dbReference type="InterPro" id="IPR019927">
    <property type="entry name" value="Ribosomal_uL3_bac/org-type"/>
</dbReference>
<keyword evidence="2" id="KW-0472">Membrane</keyword>
<proteinExistence type="predicted"/>
<dbReference type="AlphaFoldDB" id="D9IXK2"/>
<keyword evidence="2" id="KW-1133">Transmembrane helix</keyword>
<reference evidence="3" key="1">
    <citation type="journal article" date="2010" name="Proc. Natl. Acad. Sci. U.S.A.">
        <title>A common red algal origin of the apicomplexan, dinoflagellate, and heterokont plastids.</title>
        <authorList>
            <person name="Janouskovec J."/>
            <person name="Horak A."/>
            <person name="Obornik M."/>
            <person name="Lukes J."/>
            <person name="Keeling P.J."/>
        </authorList>
    </citation>
    <scope>NUCLEOTIDE SEQUENCE</scope>
    <source>
        <strain evidence="3">CCMP2878</strain>
    </source>
</reference>
<feature type="transmembrane region" description="Helical" evidence="2">
    <location>
        <begin position="20"/>
        <end position="37"/>
    </location>
</feature>